<keyword evidence="8" id="KW-1185">Reference proteome</keyword>
<dbReference type="eggNOG" id="COG0720">
    <property type="taxonomic scope" value="Bacteria"/>
</dbReference>
<dbReference type="PANTHER" id="PTHR12589:SF8">
    <property type="entry name" value="6-CARBOXY-5,6,7,8-TETRAHYDROPTERIN SYNTHASE"/>
    <property type="match status" value="1"/>
</dbReference>
<comment type="pathway">
    <text evidence="1">Purine metabolism; 7-cyano-7-deazaguanine biosynthesis.</text>
</comment>
<dbReference type="SUPFAM" id="SSF55620">
    <property type="entry name" value="Tetrahydrobiopterin biosynthesis enzymes-like"/>
    <property type="match status" value="1"/>
</dbReference>
<gene>
    <name evidence="7" type="ORF">HMPREF0080_01055</name>
</gene>
<evidence type="ECO:0000256" key="4">
    <source>
        <dbReference type="ARBA" id="ARBA00018141"/>
    </source>
</evidence>
<evidence type="ECO:0000256" key="3">
    <source>
        <dbReference type="ARBA" id="ARBA00012982"/>
    </source>
</evidence>
<dbReference type="Pfam" id="PF01242">
    <property type="entry name" value="PTPS"/>
    <property type="match status" value="1"/>
</dbReference>
<dbReference type="Gene3D" id="3.30.479.10">
    <property type="entry name" value="6-pyruvoyl tetrahydropterin synthase/QueD"/>
    <property type="match status" value="1"/>
</dbReference>
<evidence type="ECO:0000313" key="8">
    <source>
        <dbReference type="Proteomes" id="UP000005481"/>
    </source>
</evidence>
<evidence type="ECO:0000313" key="7">
    <source>
        <dbReference type="EMBL" id="EHM41035.1"/>
    </source>
</evidence>
<dbReference type="GO" id="GO:0070497">
    <property type="term" value="F:6-carboxytetrahydropterin synthase activity"/>
    <property type="evidence" value="ECO:0007669"/>
    <property type="project" value="UniProtKB-EC"/>
</dbReference>
<proteinExistence type="inferred from homology"/>
<evidence type="ECO:0000256" key="5">
    <source>
        <dbReference type="ARBA" id="ARBA00031449"/>
    </source>
</evidence>
<dbReference type="InterPro" id="IPR007115">
    <property type="entry name" value="6-PTP_synth/QueD"/>
</dbReference>
<dbReference type="PATRIC" id="fig|861450.3.peg.987"/>
<comment type="caution">
    <text evidence="7">The sequence shown here is derived from an EMBL/GenBank/DDBJ whole genome shotgun (WGS) entry which is preliminary data.</text>
</comment>
<accession>G9YHC8</accession>
<dbReference type="InterPro" id="IPR038418">
    <property type="entry name" value="6-PTP_synth/QueD_sf"/>
</dbReference>
<dbReference type="EMBL" id="AGCJ01000040">
    <property type="protein sequence ID" value="EHM41035.1"/>
    <property type="molecule type" value="Genomic_DNA"/>
</dbReference>
<dbReference type="Proteomes" id="UP000005481">
    <property type="component" value="Unassembled WGS sequence"/>
</dbReference>
<reference evidence="7 8" key="1">
    <citation type="submission" date="2011-08" db="EMBL/GenBank/DDBJ databases">
        <authorList>
            <person name="Weinstock G."/>
            <person name="Sodergren E."/>
            <person name="Clifton S."/>
            <person name="Fulton L."/>
            <person name="Fulton B."/>
            <person name="Courtney L."/>
            <person name="Fronick C."/>
            <person name="Harrison M."/>
            <person name="Strong C."/>
            <person name="Farmer C."/>
            <person name="Delahaunty K."/>
            <person name="Markovic C."/>
            <person name="Hall O."/>
            <person name="Minx P."/>
            <person name="Tomlinson C."/>
            <person name="Mitreva M."/>
            <person name="Hou S."/>
            <person name="Chen J."/>
            <person name="Wollam A."/>
            <person name="Pepin K.H."/>
            <person name="Johnson M."/>
            <person name="Bhonagiri V."/>
            <person name="Zhang X."/>
            <person name="Suruliraj S."/>
            <person name="Warren W."/>
            <person name="Chinwalla A."/>
            <person name="Mardis E.R."/>
            <person name="Wilson R.K."/>
        </authorList>
    </citation>
    <scope>NUCLEOTIDE SEQUENCE [LARGE SCALE GENOMIC DNA]</scope>
    <source>
        <strain evidence="7 8">F0357</strain>
    </source>
</reference>
<evidence type="ECO:0000256" key="6">
    <source>
        <dbReference type="ARBA" id="ARBA00048807"/>
    </source>
</evidence>
<evidence type="ECO:0000256" key="2">
    <source>
        <dbReference type="ARBA" id="ARBA00008900"/>
    </source>
</evidence>
<comment type="catalytic activity">
    <reaction evidence="6">
        <text>7,8-dihydroneopterin 3'-triphosphate + H2O = 6-carboxy-5,6,7,8-tetrahydropterin + triphosphate + acetaldehyde + 2 H(+)</text>
        <dbReference type="Rhea" id="RHEA:27966"/>
        <dbReference type="ChEBI" id="CHEBI:15343"/>
        <dbReference type="ChEBI" id="CHEBI:15377"/>
        <dbReference type="ChEBI" id="CHEBI:15378"/>
        <dbReference type="ChEBI" id="CHEBI:18036"/>
        <dbReference type="ChEBI" id="CHEBI:58462"/>
        <dbReference type="ChEBI" id="CHEBI:61032"/>
        <dbReference type="EC" id="4.1.2.50"/>
    </reaction>
</comment>
<dbReference type="STRING" id="861450.HMPREF0080_01055"/>
<evidence type="ECO:0000256" key="1">
    <source>
        <dbReference type="ARBA" id="ARBA00005061"/>
    </source>
</evidence>
<dbReference type="UniPathway" id="UPA00391"/>
<dbReference type="AlphaFoldDB" id="G9YHC8"/>
<dbReference type="PANTHER" id="PTHR12589">
    <property type="entry name" value="PYRUVOYL TETRAHYDROBIOPTERIN SYNTHASE"/>
    <property type="match status" value="1"/>
</dbReference>
<dbReference type="HOGENOM" id="CLU_111016_6_3_9"/>
<name>G9YHC8_9FIRM</name>
<comment type="similarity">
    <text evidence="2">Belongs to the PTPS family. QueD subfamily.</text>
</comment>
<organism evidence="7 8">
    <name type="scientific">Anaeroglobus geminatus F0357</name>
    <dbReference type="NCBI Taxonomy" id="861450"/>
    <lineage>
        <taxon>Bacteria</taxon>
        <taxon>Bacillati</taxon>
        <taxon>Bacillota</taxon>
        <taxon>Negativicutes</taxon>
        <taxon>Veillonellales</taxon>
        <taxon>Veillonellaceae</taxon>
        <taxon>Anaeroglobus</taxon>
    </lineage>
</organism>
<protein>
    <recommendedName>
        <fullName evidence="4">6-carboxy-5,6,7,8-tetrahydropterin synthase</fullName>
        <ecNumber evidence="3">4.1.2.50</ecNumber>
    </recommendedName>
    <alternativeName>
        <fullName evidence="5">Queuosine biosynthesis protein QueD</fullName>
    </alternativeName>
</protein>
<dbReference type="EC" id="4.1.2.50" evidence="3"/>
<sequence length="216" mass="25225">MFLSLYFLIVPVTARFLQTAYIDKDKIVHYTKEAVMRTVRLYHPVLKQNQDCFFVAFLRLKTGSAFMQGLFLRGDTMYYITSEASFDGAHFLRNYSGKCRNLHGHHWLVRVHMRSYALQRDIQTDGMLNDFGDLKKTLKDLCDYFDHSLIYEAGSLRKSTLACLAAEEFLLREVPFRPTAENLAKYFYDTLQAKRSEIYRVEVYETPANCAAYEAQ</sequence>